<sequence>MSGIPVPPFAGHDDARRFHQLLMLHLSQLKRPGEAVGVHQFLLGQALAPHGPRRDPDAACAECERPYPCRTVLRVALVSRFGVDWSPPGLVRLLRDARIWGARFDDVEVGEERFAWEHEPRFTAERRSDGGWIVTSTERGSSRVRAEPADDRAMIDFIADQVREHPFPFGWRVPAELPAMVADGARAAAGWWSEHGRKPYLSGHDENGSW</sequence>
<evidence type="ECO:0000313" key="1">
    <source>
        <dbReference type="EMBL" id="WSA32395.1"/>
    </source>
</evidence>
<organism evidence="1 2">
    <name type="scientific">Micromonospora peucetia</name>
    <dbReference type="NCBI Taxonomy" id="47871"/>
    <lineage>
        <taxon>Bacteria</taxon>
        <taxon>Bacillati</taxon>
        <taxon>Actinomycetota</taxon>
        <taxon>Actinomycetes</taxon>
        <taxon>Micromonosporales</taxon>
        <taxon>Micromonosporaceae</taxon>
        <taxon>Micromonospora</taxon>
    </lineage>
</organism>
<evidence type="ECO:0000313" key="2">
    <source>
        <dbReference type="Proteomes" id="UP001334804"/>
    </source>
</evidence>
<dbReference type="EMBL" id="CP109071">
    <property type="protein sequence ID" value="WSA32395.1"/>
    <property type="molecule type" value="Genomic_DNA"/>
</dbReference>
<name>A0ABZ1EC31_9ACTN</name>
<keyword evidence="2" id="KW-1185">Reference proteome</keyword>
<proteinExistence type="predicted"/>
<dbReference type="Proteomes" id="UP001334804">
    <property type="component" value="Chromosome"/>
</dbReference>
<dbReference type="RefSeq" id="WP_326564116.1">
    <property type="nucleotide sequence ID" value="NZ_CP109071.1"/>
</dbReference>
<accession>A0ABZ1EC31</accession>
<reference evidence="1 2" key="1">
    <citation type="submission" date="2022-10" db="EMBL/GenBank/DDBJ databases">
        <title>The complete genomes of actinobacterial strains from the NBC collection.</title>
        <authorList>
            <person name="Joergensen T.S."/>
            <person name="Alvarez Arevalo M."/>
            <person name="Sterndorff E.B."/>
            <person name="Faurdal D."/>
            <person name="Vuksanovic O."/>
            <person name="Mourched A.-S."/>
            <person name="Charusanti P."/>
            <person name="Shaw S."/>
            <person name="Blin K."/>
            <person name="Weber T."/>
        </authorList>
    </citation>
    <scope>NUCLEOTIDE SEQUENCE [LARGE SCALE GENOMIC DNA]</scope>
    <source>
        <strain evidence="1 2">NBC 01809</strain>
    </source>
</reference>
<protein>
    <submittedName>
        <fullName evidence="1">Uncharacterized protein</fullName>
    </submittedName>
</protein>
<gene>
    <name evidence="1" type="ORF">OIE14_30580</name>
</gene>